<dbReference type="HOGENOM" id="CLU_1846407_0_0_1"/>
<protein>
    <recommendedName>
        <fullName evidence="4">Chromo domain-containing protein</fullName>
    </recommendedName>
</protein>
<comment type="subunit">
    <text evidence="1">Component of the NuA4 histone acetyltransferase complex.</text>
</comment>
<sequence>MLMIPPSLSRSTVLKDPDMWHVLRVEKNRIIQGTNEIVLQVAWIGSTQRSWEPEAAIGGYAEEYMDEYWTKLGGRESVLTTAALRLPTGHTQSQKEMVRKRTKSAMSKAAETTSVRVTCSYHRADAGLNCIDAQRTELG</sequence>
<proteinExistence type="predicted"/>
<dbReference type="AlphaFoldDB" id="A0A084B518"/>
<gene>
    <name evidence="2" type="ORF">S7711_09760</name>
</gene>
<evidence type="ECO:0000256" key="1">
    <source>
        <dbReference type="ARBA" id="ARBA00011353"/>
    </source>
</evidence>
<name>A0A084B518_STACB</name>
<dbReference type="InterPro" id="IPR016197">
    <property type="entry name" value="Chromo-like_dom_sf"/>
</dbReference>
<evidence type="ECO:0008006" key="4">
    <source>
        <dbReference type="Google" id="ProtNLM"/>
    </source>
</evidence>
<evidence type="ECO:0000313" key="2">
    <source>
        <dbReference type="EMBL" id="KEY72647.1"/>
    </source>
</evidence>
<accession>A0A084B518</accession>
<dbReference type="EMBL" id="KL648051">
    <property type="protein sequence ID" value="KEY72647.1"/>
    <property type="molecule type" value="Genomic_DNA"/>
</dbReference>
<reference evidence="2 3" key="1">
    <citation type="journal article" date="2014" name="BMC Genomics">
        <title>Comparative genome sequencing reveals chemotype-specific gene clusters in the toxigenic black mold Stachybotrys.</title>
        <authorList>
            <person name="Semeiks J."/>
            <person name="Borek D."/>
            <person name="Otwinowski Z."/>
            <person name="Grishin N.V."/>
        </authorList>
    </citation>
    <scope>NUCLEOTIDE SEQUENCE [LARGE SCALE GENOMIC DNA]</scope>
    <source>
        <strain evidence="3">CBS 109288 / IBT 7711</strain>
    </source>
</reference>
<dbReference type="Proteomes" id="UP000028045">
    <property type="component" value="Unassembled WGS sequence"/>
</dbReference>
<keyword evidence="3" id="KW-1185">Reference proteome</keyword>
<organism evidence="2 3">
    <name type="scientific">Stachybotrys chartarum (strain CBS 109288 / IBT 7711)</name>
    <name type="common">Toxic black mold</name>
    <name type="synonym">Stilbospora chartarum</name>
    <dbReference type="NCBI Taxonomy" id="1280523"/>
    <lineage>
        <taxon>Eukaryota</taxon>
        <taxon>Fungi</taxon>
        <taxon>Dikarya</taxon>
        <taxon>Ascomycota</taxon>
        <taxon>Pezizomycotina</taxon>
        <taxon>Sordariomycetes</taxon>
        <taxon>Hypocreomycetidae</taxon>
        <taxon>Hypocreales</taxon>
        <taxon>Stachybotryaceae</taxon>
        <taxon>Stachybotrys</taxon>
    </lineage>
</organism>
<evidence type="ECO:0000313" key="3">
    <source>
        <dbReference type="Proteomes" id="UP000028045"/>
    </source>
</evidence>
<dbReference type="SUPFAM" id="SSF54160">
    <property type="entry name" value="Chromo domain-like"/>
    <property type="match status" value="1"/>
</dbReference>